<name>A0AAD8ZX50_9TELE</name>
<comment type="caution">
    <text evidence="1">The sequence shown here is derived from an EMBL/GenBank/DDBJ whole genome shotgun (WGS) entry which is preliminary data.</text>
</comment>
<keyword evidence="2" id="KW-1185">Reference proteome</keyword>
<organism evidence="1 2">
    <name type="scientific">Electrophorus voltai</name>
    <dbReference type="NCBI Taxonomy" id="2609070"/>
    <lineage>
        <taxon>Eukaryota</taxon>
        <taxon>Metazoa</taxon>
        <taxon>Chordata</taxon>
        <taxon>Craniata</taxon>
        <taxon>Vertebrata</taxon>
        <taxon>Euteleostomi</taxon>
        <taxon>Actinopterygii</taxon>
        <taxon>Neopterygii</taxon>
        <taxon>Teleostei</taxon>
        <taxon>Ostariophysi</taxon>
        <taxon>Gymnotiformes</taxon>
        <taxon>Gymnotoidei</taxon>
        <taxon>Gymnotidae</taxon>
        <taxon>Electrophorus</taxon>
    </lineage>
</organism>
<sequence length="113" mass="12433">MSIISLGTLLDPRNKSVGSFSPKKADEGIKQLTFECVNVIGSRQSHSTPAAASTSQDAVAERPGNKLWCDFDTTFMEARITHNVTADTTVEVQTWQNRISAEHRVPSSTRRGR</sequence>
<proteinExistence type="predicted"/>
<dbReference type="AlphaFoldDB" id="A0AAD8ZX50"/>
<protein>
    <submittedName>
        <fullName evidence="1">Uncharacterized protein</fullName>
    </submittedName>
</protein>
<evidence type="ECO:0000313" key="1">
    <source>
        <dbReference type="EMBL" id="KAK1806834.1"/>
    </source>
</evidence>
<feature type="non-terminal residue" evidence="1">
    <location>
        <position position="1"/>
    </location>
</feature>
<dbReference type="EMBL" id="JAROKS010000001">
    <property type="protein sequence ID" value="KAK1806834.1"/>
    <property type="molecule type" value="Genomic_DNA"/>
</dbReference>
<gene>
    <name evidence="1" type="ORF">P4O66_005318</name>
</gene>
<reference evidence="1" key="1">
    <citation type="submission" date="2023-03" db="EMBL/GenBank/DDBJ databases">
        <title>Electrophorus voltai genome.</title>
        <authorList>
            <person name="Bian C."/>
        </authorList>
    </citation>
    <scope>NUCLEOTIDE SEQUENCE</scope>
    <source>
        <strain evidence="1">CB-2022</strain>
        <tissue evidence="1">Muscle</tissue>
    </source>
</reference>
<accession>A0AAD8ZX50</accession>
<dbReference type="Proteomes" id="UP001239994">
    <property type="component" value="Unassembled WGS sequence"/>
</dbReference>
<evidence type="ECO:0000313" key="2">
    <source>
        <dbReference type="Proteomes" id="UP001239994"/>
    </source>
</evidence>